<feature type="compositionally biased region" description="Basic and acidic residues" evidence="1">
    <location>
        <begin position="1"/>
        <end position="10"/>
    </location>
</feature>
<reference evidence="4" key="1">
    <citation type="submission" date="2016-06" db="UniProtKB">
        <authorList>
            <consortium name="WormBaseParasite"/>
        </authorList>
    </citation>
    <scope>IDENTIFICATION</scope>
</reference>
<accession>A0A183DV86</accession>
<evidence type="ECO:0000313" key="3">
    <source>
        <dbReference type="Proteomes" id="UP000271098"/>
    </source>
</evidence>
<sequence length="69" mass="7504">MMRDDSEHPEPSVNGGLRTGAPNVASSEQRTAQDTAAGQQQAFDTGPADTRQESLSLIHTSFHPFCDFR</sequence>
<protein>
    <submittedName>
        <fullName evidence="2 4">Uncharacterized protein</fullName>
    </submittedName>
</protein>
<dbReference type="AlphaFoldDB" id="A0A183DV86"/>
<reference evidence="2 3" key="2">
    <citation type="submission" date="2018-11" db="EMBL/GenBank/DDBJ databases">
        <authorList>
            <consortium name="Pathogen Informatics"/>
        </authorList>
    </citation>
    <scope>NUCLEOTIDE SEQUENCE [LARGE SCALE GENOMIC DNA]</scope>
</reference>
<evidence type="ECO:0000313" key="2">
    <source>
        <dbReference type="EMBL" id="VDN20786.1"/>
    </source>
</evidence>
<keyword evidence="3" id="KW-1185">Reference proteome</keyword>
<name>A0A183DV86_9BILA</name>
<evidence type="ECO:0000256" key="1">
    <source>
        <dbReference type="SAM" id="MobiDB-lite"/>
    </source>
</evidence>
<feature type="region of interest" description="Disordered" evidence="1">
    <location>
        <begin position="1"/>
        <end position="60"/>
    </location>
</feature>
<organism evidence="4">
    <name type="scientific">Gongylonema pulchrum</name>
    <dbReference type="NCBI Taxonomy" id="637853"/>
    <lineage>
        <taxon>Eukaryota</taxon>
        <taxon>Metazoa</taxon>
        <taxon>Ecdysozoa</taxon>
        <taxon>Nematoda</taxon>
        <taxon>Chromadorea</taxon>
        <taxon>Rhabditida</taxon>
        <taxon>Spirurina</taxon>
        <taxon>Spiruromorpha</taxon>
        <taxon>Spiruroidea</taxon>
        <taxon>Gongylonematidae</taxon>
        <taxon>Gongylonema</taxon>
    </lineage>
</organism>
<dbReference type="WBParaSite" id="GPUH_0001264101-mRNA-1">
    <property type="protein sequence ID" value="GPUH_0001264101-mRNA-1"/>
    <property type="gene ID" value="GPUH_0001264101"/>
</dbReference>
<proteinExistence type="predicted"/>
<dbReference type="Proteomes" id="UP000271098">
    <property type="component" value="Unassembled WGS sequence"/>
</dbReference>
<dbReference type="EMBL" id="UYRT01079472">
    <property type="protein sequence ID" value="VDN20786.1"/>
    <property type="molecule type" value="Genomic_DNA"/>
</dbReference>
<gene>
    <name evidence="2" type="ORF">GPUH_LOCUS12627</name>
</gene>
<feature type="compositionally biased region" description="Low complexity" evidence="1">
    <location>
        <begin position="32"/>
        <end position="46"/>
    </location>
</feature>
<evidence type="ECO:0000313" key="4">
    <source>
        <dbReference type="WBParaSite" id="GPUH_0001264101-mRNA-1"/>
    </source>
</evidence>